<reference evidence="2" key="2">
    <citation type="journal article" date="2022" name="Microbiol. Resour. Announc.">
        <title>Metagenome Sequencing to Explore Phylogenomics of Terrestrial Cyanobacteria.</title>
        <authorList>
            <person name="Ward R.D."/>
            <person name="Stajich J.E."/>
            <person name="Johansen J.R."/>
            <person name="Huntemann M."/>
            <person name="Clum A."/>
            <person name="Foster B."/>
            <person name="Foster B."/>
            <person name="Roux S."/>
            <person name="Palaniappan K."/>
            <person name="Varghese N."/>
            <person name="Mukherjee S."/>
            <person name="Reddy T.B.K."/>
            <person name="Daum C."/>
            <person name="Copeland A."/>
            <person name="Chen I.A."/>
            <person name="Ivanova N.N."/>
            <person name="Kyrpides N.C."/>
            <person name="Shapiro N."/>
            <person name="Eloe-Fadrosh E.A."/>
            <person name="Pietrasiak N."/>
        </authorList>
    </citation>
    <scope>NUCLEOTIDE SEQUENCE</scope>
    <source>
        <strain evidence="2">CPER-KK1</strain>
    </source>
</reference>
<dbReference type="InterPro" id="IPR041698">
    <property type="entry name" value="Methyltransf_25"/>
</dbReference>
<dbReference type="Proteomes" id="UP000753908">
    <property type="component" value="Unassembled WGS sequence"/>
</dbReference>
<comment type="caution">
    <text evidence="2">The sequence shown here is derived from an EMBL/GenBank/DDBJ whole genome shotgun (WGS) entry which is preliminary data.</text>
</comment>
<dbReference type="AlphaFoldDB" id="A0A951PJE7"/>
<dbReference type="Pfam" id="PF13649">
    <property type="entry name" value="Methyltransf_25"/>
    <property type="match status" value="1"/>
</dbReference>
<evidence type="ECO:0000259" key="1">
    <source>
        <dbReference type="Pfam" id="PF13649"/>
    </source>
</evidence>
<dbReference type="PANTHER" id="PTHR43591:SF108">
    <property type="entry name" value="S-ADENOSYL-L-METHIONINE-DEPENDENT METHYLTRANSFERASE"/>
    <property type="match status" value="1"/>
</dbReference>
<dbReference type="EMBL" id="JAHHIF010000006">
    <property type="protein sequence ID" value="MBW4543969.1"/>
    <property type="molecule type" value="Genomic_DNA"/>
</dbReference>
<sequence length="256" mass="29653">MSNLQSQVNWQHWLHRWDAQQSGYLPLREERFQVMLNALALTMPESFTALDLACGPGAISQRLLQRFPHARCIGVDYDPVLLAIGQGALGTIGDRLRWVEADLTQEDWVKLLGDTQVDAVLSTTALHWLPSDRLVKLYQQLGQLVRPGGVFLNGDHLYFPPHLETFNRLAKRVQVQQEQQAFIENNQEDWKRWWQAIADEPDFKALLEERQRRFAPRATENEPTLAIHVAALQEAGFREVETIWQRWDDRILVAIR</sequence>
<feature type="domain" description="Methyltransferase" evidence="1">
    <location>
        <begin position="50"/>
        <end position="149"/>
    </location>
</feature>
<dbReference type="Gene3D" id="3.40.50.150">
    <property type="entry name" value="Vaccinia Virus protein VP39"/>
    <property type="match status" value="1"/>
</dbReference>
<protein>
    <submittedName>
        <fullName evidence="2">Methyltransferase domain-containing protein</fullName>
    </submittedName>
</protein>
<dbReference type="InterPro" id="IPR029063">
    <property type="entry name" value="SAM-dependent_MTases_sf"/>
</dbReference>
<keyword evidence="2" id="KW-0808">Transferase</keyword>
<gene>
    <name evidence="2" type="ORF">KME25_05945</name>
</gene>
<dbReference type="PANTHER" id="PTHR43591">
    <property type="entry name" value="METHYLTRANSFERASE"/>
    <property type="match status" value="1"/>
</dbReference>
<proteinExistence type="predicted"/>
<dbReference type="SUPFAM" id="SSF53335">
    <property type="entry name" value="S-adenosyl-L-methionine-dependent methyltransferases"/>
    <property type="match status" value="1"/>
</dbReference>
<organism evidence="2 3">
    <name type="scientific">Symplocastrum torsivum CPER-KK1</name>
    <dbReference type="NCBI Taxonomy" id="450513"/>
    <lineage>
        <taxon>Bacteria</taxon>
        <taxon>Bacillati</taxon>
        <taxon>Cyanobacteriota</taxon>
        <taxon>Cyanophyceae</taxon>
        <taxon>Oscillatoriophycideae</taxon>
        <taxon>Oscillatoriales</taxon>
        <taxon>Microcoleaceae</taxon>
        <taxon>Symplocastrum</taxon>
    </lineage>
</organism>
<dbReference type="GO" id="GO:0008168">
    <property type="term" value="F:methyltransferase activity"/>
    <property type="evidence" value="ECO:0007669"/>
    <property type="project" value="UniProtKB-KW"/>
</dbReference>
<dbReference type="GO" id="GO:0032259">
    <property type="term" value="P:methylation"/>
    <property type="evidence" value="ECO:0007669"/>
    <property type="project" value="UniProtKB-KW"/>
</dbReference>
<evidence type="ECO:0000313" key="3">
    <source>
        <dbReference type="Proteomes" id="UP000753908"/>
    </source>
</evidence>
<name>A0A951PJE7_9CYAN</name>
<keyword evidence="2" id="KW-0489">Methyltransferase</keyword>
<dbReference type="CDD" id="cd02440">
    <property type="entry name" value="AdoMet_MTases"/>
    <property type="match status" value="1"/>
</dbReference>
<evidence type="ECO:0000313" key="2">
    <source>
        <dbReference type="EMBL" id="MBW4543969.1"/>
    </source>
</evidence>
<accession>A0A951PJE7</accession>
<reference evidence="2" key="1">
    <citation type="submission" date="2021-05" db="EMBL/GenBank/DDBJ databases">
        <authorList>
            <person name="Pietrasiak N."/>
            <person name="Ward R."/>
            <person name="Stajich J.E."/>
            <person name="Kurbessoian T."/>
        </authorList>
    </citation>
    <scope>NUCLEOTIDE SEQUENCE</scope>
    <source>
        <strain evidence="2">CPER-KK1</strain>
    </source>
</reference>